<dbReference type="PANTHER" id="PTHR31672">
    <property type="entry name" value="BNACNNG10540D PROTEIN"/>
    <property type="match status" value="1"/>
</dbReference>
<protein>
    <recommendedName>
        <fullName evidence="1">F-box domain-containing protein</fullName>
    </recommendedName>
</protein>
<dbReference type="NCBIfam" id="TIGR01640">
    <property type="entry name" value="F_box_assoc_1"/>
    <property type="match status" value="1"/>
</dbReference>
<dbReference type="CDD" id="cd22157">
    <property type="entry name" value="F-box_AtFBW1-like"/>
    <property type="match status" value="1"/>
</dbReference>
<evidence type="ECO:0000259" key="1">
    <source>
        <dbReference type="PROSITE" id="PS50181"/>
    </source>
</evidence>
<name>A0A9Q0FWD2_9ROSI</name>
<dbReference type="InterPro" id="IPR036047">
    <property type="entry name" value="F-box-like_dom_sf"/>
</dbReference>
<dbReference type="Gene3D" id="1.20.1280.50">
    <property type="match status" value="1"/>
</dbReference>
<evidence type="ECO:0000313" key="2">
    <source>
        <dbReference type="EMBL" id="KAJ4838767.1"/>
    </source>
</evidence>
<dbReference type="SMART" id="SM00256">
    <property type="entry name" value="FBOX"/>
    <property type="match status" value="1"/>
</dbReference>
<dbReference type="InterPro" id="IPR001810">
    <property type="entry name" value="F-box_dom"/>
</dbReference>
<dbReference type="Pfam" id="PF08268">
    <property type="entry name" value="FBA_3"/>
    <property type="match status" value="1"/>
</dbReference>
<reference evidence="2" key="1">
    <citation type="submission" date="2022-02" db="EMBL/GenBank/DDBJ databases">
        <authorList>
            <person name="Henning P.M."/>
            <person name="McCubbin A.G."/>
            <person name="Shore J.S."/>
        </authorList>
    </citation>
    <scope>NUCLEOTIDE SEQUENCE</scope>
    <source>
        <strain evidence="2">F60SS</strain>
        <tissue evidence="2">Leaves</tissue>
    </source>
</reference>
<feature type="domain" description="F-box" evidence="1">
    <location>
        <begin position="24"/>
        <end position="69"/>
    </location>
</feature>
<dbReference type="InterPro" id="IPR013187">
    <property type="entry name" value="F-box-assoc_dom_typ3"/>
</dbReference>
<dbReference type="OrthoDB" id="692435at2759"/>
<dbReference type="Pfam" id="PF00646">
    <property type="entry name" value="F-box"/>
    <property type="match status" value="1"/>
</dbReference>
<dbReference type="EMBL" id="JAKUCV010003481">
    <property type="protein sequence ID" value="KAJ4838767.1"/>
    <property type="molecule type" value="Genomic_DNA"/>
</dbReference>
<dbReference type="AlphaFoldDB" id="A0A9Q0FWD2"/>
<reference evidence="2" key="2">
    <citation type="journal article" date="2023" name="Plants (Basel)">
        <title>Annotation of the Turnera subulata (Passifloraceae) Draft Genome Reveals the S-Locus Evolved after the Divergence of Turneroideae from Passifloroideae in a Stepwise Manner.</title>
        <authorList>
            <person name="Henning P.M."/>
            <person name="Roalson E.H."/>
            <person name="Mir W."/>
            <person name="McCubbin A.G."/>
            <person name="Shore J.S."/>
        </authorList>
    </citation>
    <scope>NUCLEOTIDE SEQUENCE</scope>
    <source>
        <strain evidence="2">F60SS</strain>
    </source>
</reference>
<gene>
    <name evidence="2" type="ORF">Tsubulata_040787</name>
</gene>
<sequence>MDACWWSLIPYLWQKLLGGVYSKKVEIESLPDDLIINILSRLPADHVLECRRVCKRWRALTSTSSFARLQLKRATPGILAGCMNYRNPRCIYVNSASEGLLQPMRRFLNAALLLDDEGEPIPPHQLAEPNIWLLTSRDGLILGRRKEPDYVVVINPLTQEEITIPEHSNNENKAFTCGLYFHPPTKEYRMLSAFLQGNYYQYIIVNLPTSSSWRALSHRFYCCPASSDAILASGNLHWIVEHNTHILTLKMQKDDHPCANSILRFNIFTENLDTMPHPEHGTCPGPSCGQMRLLEVDGNLSLSHRRGYSVNVWTLADYASWHWRRRYKLDLAHHVFPKCSLKARAHLLWIQDDEAFLHLEQGLFVYNLKLRTLREIKLSQKNRYIFCSHTKSLVSLRKI</sequence>
<keyword evidence="3" id="KW-1185">Reference proteome</keyword>
<proteinExistence type="predicted"/>
<evidence type="ECO:0000313" key="3">
    <source>
        <dbReference type="Proteomes" id="UP001141552"/>
    </source>
</evidence>
<comment type="caution">
    <text evidence="2">The sequence shown here is derived from an EMBL/GenBank/DDBJ whole genome shotgun (WGS) entry which is preliminary data.</text>
</comment>
<dbReference type="PROSITE" id="PS50181">
    <property type="entry name" value="FBOX"/>
    <property type="match status" value="1"/>
</dbReference>
<organism evidence="2 3">
    <name type="scientific">Turnera subulata</name>
    <dbReference type="NCBI Taxonomy" id="218843"/>
    <lineage>
        <taxon>Eukaryota</taxon>
        <taxon>Viridiplantae</taxon>
        <taxon>Streptophyta</taxon>
        <taxon>Embryophyta</taxon>
        <taxon>Tracheophyta</taxon>
        <taxon>Spermatophyta</taxon>
        <taxon>Magnoliopsida</taxon>
        <taxon>eudicotyledons</taxon>
        <taxon>Gunneridae</taxon>
        <taxon>Pentapetalae</taxon>
        <taxon>rosids</taxon>
        <taxon>fabids</taxon>
        <taxon>Malpighiales</taxon>
        <taxon>Passifloraceae</taxon>
        <taxon>Turnera</taxon>
    </lineage>
</organism>
<dbReference type="Proteomes" id="UP001141552">
    <property type="component" value="Unassembled WGS sequence"/>
</dbReference>
<dbReference type="InterPro" id="IPR017451">
    <property type="entry name" value="F-box-assoc_interact_dom"/>
</dbReference>
<accession>A0A9Q0FWD2</accession>
<dbReference type="InterPro" id="IPR050796">
    <property type="entry name" value="SCF_F-box_component"/>
</dbReference>
<dbReference type="SUPFAM" id="SSF81383">
    <property type="entry name" value="F-box domain"/>
    <property type="match status" value="1"/>
</dbReference>